<name>A0ABQ0S4E0_9PSEU</name>
<evidence type="ECO:0000313" key="2">
    <source>
        <dbReference type="Proteomes" id="UP000320693"/>
    </source>
</evidence>
<gene>
    <name evidence="1" type="ORF">PSA01_47800</name>
</gene>
<accession>A0ABQ0S4E0</accession>
<reference evidence="1 2" key="1">
    <citation type="submission" date="2019-06" db="EMBL/GenBank/DDBJ databases">
        <title>Whole genome shotgun sequence of Pseudonocardia saturnea NBRC 14499.</title>
        <authorList>
            <person name="Hosoyama A."/>
            <person name="Uohara A."/>
            <person name="Ohji S."/>
            <person name="Ichikawa N."/>
        </authorList>
    </citation>
    <scope>NUCLEOTIDE SEQUENCE [LARGE SCALE GENOMIC DNA]</scope>
    <source>
        <strain evidence="1 2">NBRC 14499</strain>
    </source>
</reference>
<dbReference type="EMBL" id="BJNH01000061">
    <property type="protein sequence ID" value="GEC27751.1"/>
    <property type="molecule type" value="Genomic_DNA"/>
</dbReference>
<sequence>MLDYAYAAALHGLLVHTASILPDGEIVVCGVARKNRDTFLVWLAPGGSLVRRYAIQFPLEFDRGVLTTKVHVVELIRGLEALRAVDPGAIDELRLDSPALGAPVVEARAVAYTSSGAHARWVDGLAAGVWSMGTAHSVQPRDVAMVGFVQSGPELTRFYIHGELLPSTVAVDVPIFASADLRGEILSLFRDGLPSSLAGSERDPDQFSQVRYDMRDWFAHSSSSI</sequence>
<organism evidence="1 2">
    <name type="scientific">Pseudonocardia saturnea</name>
    <dbReference type="NCBI Taxonomy" id="33909"/>
    <lineage>
        <taxon>Bacteria</taxon>
        <taxon>Bacillati</taxon>
        <taxon>Actinomycetota</taxon>
        <taxon>Actinomycetes</taxon>
        <taxon>Pseudonocardiales</taxon>
        <taxon>Pseudonocardiaceae</taxon>
        <taxon>Pseudonocardia</taxon>
    </lineage>
</organism>
<dbReference type="Proteomes" id="UP000320693">
    <property type="component" value="Unassembled WGS sequence"/>
</dbReference>
<evidence type="ECO:0000313" key="1">
    <source>
        <dbReference type="EMBL" id="GEC27751.1"/>
    </source>
</evidence>
<protein>
    <submittedName>
        <fullName evidence="1">Uncharacterized protein</fullName>
    </submittedName>
</protein>
<proteinExistence type="predicted"/>
<comment type="caution">
    <text evidence="1">The sequence shown here is derived from an EMBL/GenBank/DDBJ whole genome shotgun (WGS) entry which is preliminary data.</text>
</comment>
<keyword evidence="2" id="KW-1185">Reference proteome</keyword>